<dbReference type="PANTHER" id="PTHR33112:SF10">
    <property type="entry name" value="TOL"/>
    <property type="match status" value="1"/>
</dbReference>
<feature type="domain" description="Heterokaryon incompatibility" evidence="1">
    <location>
        <begin position="188"/>
        <end position="336"/>
    </location>
</feature>
<reference evidence="2 3" key="1">
    <citation type="submission" date="2024-01" db="EMBL/GenBank/DDBJ databases">
        <title>Complete genome of Cladobotryum mycophilum ATHUM6906.</title>
        <authorList>
            <person name="Christinaki A.C."/>
            <person name="Myridakis A.I."/>
            <person name="Kouvelis V.N."/>
        </authorList>
    </citation>
    <scope>NUCLEOTIDE SEQUENCE [LARGE SCALE GENOMIC DNA]</scope>
    <source>
        <strain evidence="2 3">ATHUM6906</strain>
    </source>
</reference>
<evidence type="ECO:0000259" key="1">
    <source>
        <dbReference type="Pfam" id="PF06985"/>
    </source>
</evidence>
<evidence type="ECO:0000313" key="2">
    <source>
        <dbReference type="EMBL" id="KAK5994003.1"/>
    </source>
</evidence>
<name>A0ABR0SP99_9HYPO</name>
<gene>
    <name evidence="2" type="ORF">PT974_07442</name>
</gene>
<dbReference type="EMBL" id="JAVFKD010000012">
    <property type="protein sequence ID" value="KAK5994003.1"/>
    <property type="molecule type" value="Genomic_DNA"/>
</dbReference>
<comment type="caution">
    <text evidence="2">The sequence shown here is derived from an EMBL/GenBank/DDBJ whole genome shotgun (WGS) entry which is preliminary data.</text>
</comment>
<dbReference type="PANTHER" id="PTHR33112">
    <property type="entry name" value="DOMAIN PROTEIN, PUTATIVE-RELATED"/>
    <property type="match status" value="1"/>
</dbReference>
<dbReference type="Pfam" id="PF06985">
    <property type="entry name" value="HET"/>
    <property type="match status" value="1"/>
</dbReference>
<sequence>MAICSVCNVCLRKVCPSGTNRTQETIAVFTRHCAKTREACWICCKFSRWLEREYPEDFAFWQQGTLEINVKCANYGIIDTDIGTEPAIAVLHLAPQDTDFQDGCVIEIYFLRGQDWARLSPLTVKYPRDESNDDRIAQRWIQTCIADHDKCNTHAPGEWYPTRLLLLTPEDTSVRLIHTKEELPNAPYITLSHRWGKVRYKTLTSQTIDQFKKEIVLSGLPIALRDAITFARQISIKYIWIDALCIKQDADRSDLEIELASMHKVYSYSLLNLSATLAEQGNEPLLVERNAGPFAPSPFYFRVSGRLQTYYIVDGDIWQDEIDEAPLQKRAWVFQERFLSTRVLHFGQRQLGWECNELNSLSLFPNGLPPGFTPSTRAQVISKVKLGLGRGSTSEEFREAWADIVAKYSMCDLTMSSDKLLAFSGVVKMLEESSGDEYIAGLWKSTLVYDLAWLRSDTDALEKPWSTTRDRAPSWSWLSVDGEVTLPFMKDALPLQQFARLTQYPTPDLAGSSVASARGTIELEALTMPITAVKWEEDKISSFSVAGLWFHEGVSEDTSHLYLDGPRDEVNDLLQRGVHIVPLFTTKAAIIAVALTRLDDGSHRRIGTCQIEYRRINFGSPGDLTVPDGWTQGPPIVAPKDGRLIEDIRNLTADQLRKFIITSRSTGKFRCINLV</sequence>
<dbReference type="Proteomes" id="UP001338125">
    <property type="component" value="Unassembled WGS sequence"/>
</dbReference>
<keyword evidence="3" id="KW-1185">Reference proteome</keyword>
<accession>A0ABR0SP99</accession>
<protein>
    <recommendedName>
        <fullName evidence="1">Heterokaryon incompatibility domain-containing protein</fullName>
    </recommendedName>
</protein>
<proteinExistence type="predicted"/>
<evidence type="ECO:0000313" key="3">
    <source>
        <dbReference type="Proteomes" id="UP001338125"/>
    </source>
</evidence>
<dbReference type="InterPro" id="IPR010730">
    <property type="entry name" value="HET"/>
</dbReference>
<organism evidence="2 3">
    <name type="scientific">Cladobotryum mycophilum</name>
    <dbReference type="NCBI Taxonomy" id="491253"/>
    <lineage>
        <taxon>Eukaryota</taxon>
        <taxon>Fungi</taxon>
        <taxon>Dikarya</taxon>
        <taxon>Ascomycota</taxon>
        <taxon>Pezizomycotina</taxon>
        <taxon>Sordariomycetes</taxon>
        <taxon>Hypocreomycetidae</taxon>
        <taxon>Hypocreales</taxon>
        <taxon>Hypocreaceae</taxon>
        <taxon>Cladobotryum</taxon>
    </lineage>
</organism>